<protein>
    <submittedName>
        <fullName evidence="1">Uncharacterized protein</fullName>
    </submittedName>
</protein>
<comment type="caution">
    <text evidence="1">The sequence shown here is derived from an EMBL/GenBank/DDBJ whole genome shotgun (WGS) entry which is preliminary data.</text>
</comment>
<evidence type="ECO:0000313" key="1">
    <source>
        <dbReference type="EMBL" id="CAG7821321.1"/>
    </source>
</evidence>
<evidence type="ECO:0000313" key="2">
    <source>
        <dbReference type="Proteomes" id="UP000708208"/>
    </source>
</evidence>
<keyword evidence="2" id="KW-1185">Reference proteome</keyword>
<name>A0A8J2PAQ1_9HEXA</name>
<reference evidence="1" key="1">
    <citation type="submission" date="2021-06" db="EMBL/GenBank/DDBJ databases">
        <authorList>
            <person name="Hodson N. C."/>
            <person name="Mongue J. A."/>
            <person name="Jaron S. K."/>
        </authorList>
    </citation>
    <scope>NUCLEOTIDE SEQUENCE</scope>
</reference>
<gene>
    <name evidence="1" type="ORF">AFUS01_LOCUS31667</name>
</gene>
<dbReference type="Proteomes" id="UP000708208">
    <property type="component" value="Unassembled WGS sequence"/>
</dbReference>
<organism evidence="1 2">
    <name type="scientific">Allacma fusca</name>
    <dbReference type="NCBI Taxonomy" id="39272"/>
    <lineage>
        <taxon>Eukaryota</taxon>
        <taxon>Metazoa</taxon>
        <taxon>Ecdysozoa</taxon>
        <taxon>Arthropoda</taxon>
        <taxon>Hexapoda</taxon>
        <taxon>Collembola</taxon>
        <taxon>Symphypleona</taxon>
        <taxon>Sminthuridae</taxon>
        <taxon>Allacma</taxon>
    </lineage>
</organism>
<sequence length="96" mass="10866">MERSTCRHLLASAVIDDPRTNYGCYGIGCLETDWVSEVIDERIGSEYCSFDKMGFGGIVDEICLREFVDCGGHCQLLTYSLINIYYAYVCSENVRL</sequence>
<proteinExistence type="predicted"/>
<dbReference type="AlphaFoldDB" id="A0A8J2PAQ1"/>
<dbReference type="EMBL" id="CAJVCH010506769">
    <property type="protein sequence ID" value="CAG7821321.1"/>
    <property type="molecule type" value="Genomic_DNA"/>
</dbReference>
<accession>A0A8J2PAQ1</accession>